<dbReference type="Proteomes" id="UP000708338">
    <property type="component" value="Unassembled WGS sequence"/>
</dbReference>
<dbReference type="InterPro" id="IPR014710">
    <property type="entry name" value="RmlC-like_jellyroll"/>
</dbReference>
<accession>A0AA41K841</accession>
<dbReference type="EMBL" id="WQPS01000065">
    <property type="protein sequence ID" value="MBT9812713.1"/>
    <property type="molecule type" value="Genomic_DNA"/>
</dbReference>
<keyword evidence="1" id="KW-0862">Zinc</keyword>
<feature type="active site" evidence="2">
    <location>
        <position position="188"/>
    </location>
</feature>
<comment type="caution">
    <text evidence="3">The sequence shown here is derived from an EMBL/GenBank/DDBJ whole genome shotgun (WGS) entry which is preliminary data.</text>
</comment>
<feature type="binding site" evidence="1">
    <location>
        <position position="168"/>
    </location>
    <ligand>
        <name>Zn(2+)</name>
        <dbReference type="ChEBI" id="CHEBI:29105"/>
    </ligand>
</feature>
<keyword evidence="1" id="KW-0479">Metal-binding</keyword>
<dbReference type="CDD" id="cd07010">
    <property type="entry name" value="cupin_PMI_type_I_N_bac"/>
    <property type="match status" value="1"/>
</dbReference>
<evidence type="ECO:0000256" key="2">
    <source>
        <dbReference type="PIRSR" id="PIRSR036894-2"/>
    </source>
</evidence>
<evidence type="ECO:0000313" key="4">
    <source>
        <dbReference type="Proteomes" id="UP000708338"/>
    </source>
</evidence>
<organism evidence="3 4">
    <name type="scientific">Enterocloster citroniae</name>
    <dbReference type="NCBI Taxonomy" id="358743"/>
    <lineage>
        <taxon>Bacteria</taxon>
        <taxon>Bacillati</taxon>
        <taxon>Bacillota</taxon>
        <taxon>Clostridia</taxon>
        <taxon>Lachnospirales</taxon>
        <taxon>Lachnospiraceae</taxon>
        <taxon>Enterocloster</taxon>
    </lineage>
</organism>
<evidence type="ECO:0000313" key="3">
    <source>
        <dbReference type="EMBL" id="MBT9812713.1"/>
    </source>
</evidence>
<keyword evidence="3" id="KW-0413">Isomerase</keyword>
<dbReference type="InterPro" id="IPR011051">
    <property type="entry name" value="RmlC_Cupin_sf"/>
</dbReference>
<proteinExistence type="predicted"/>
<dbReference type="InterPro" id="IPR014628">
    <property type="entry name" value="Man6P_isomerase_Firm_short"/>
</dbReference>
<dbReference type="GO" id="GO:0004476">
    <property type="term" value="F:mannose-6-phosphate isomerase activity"/>
    <property type="evidence" value="ECO:0007669"/>
    <property type="project" value="InterPro"/>
</dbReference>
<name>A0AA41K841_9FIRM</name>
<feature type="binding site" evidence="1">
    <location>
        <position position="95"/>
    </location>
    <ligand>
        <name>Zn(2+)</name>
        <dbReference type="ChEBI" id="CHEBI:29105"/>
    </ligand>
</feature>
<sequence>MEKKIYRIKPVYEERMWGGQHLIEKYNYQTELKNIAESYCCIAIPGHLDCDVIDAGDKLSSFYHQNRELFGSDTDDIPIRLTVESVLDNMSVQIHPEDDYALEHYGQYGKPGGILYLEGVPTDLLLGHHAQTKEQFIEWNENREFDKLFRFVDYVPGDFIHIPANTLHSFRIRGIMIAFARNSDVTLRLYDYDRMDPKTGKPRKMHVQEVYENVTIPDDIISVTRGQVMENGNLVHTLYYDMPGEYTAGRVMSFSEGTFGMDEFYFLFCVNGGGTVDGLTFNKGDVLFIPQGYPKVSLKGDMDFVYCSYKNKQ</sequence>
<dbReference type="AlphaFoldDB" id="A0AA41K841"/>
<evidence type="ECO:0000256" key="1">
    <source>
        <dbReference type="PIRSR" id="PIRSR036894-1"/>
    </source>
</evidence>
<dbReference type="PIRSF" id="PIRSF036894">
    <property type="entry name" value="PMI_Firm_short"/>
    <property type="match status" value="1"/>
</dbReference>
<gene>
    <name evidence="3" type="ORF">GPL26_24250</name>
</gene>
<dbReference type="GO" id="GO:0005975">
    <property type="term" value="P:carbohydrate metabolic process"/>
    <property type="evidence" value="ECO:0007669"/>
    <property type="project" value="InterPro"/>
</dbReference>
<dbReference type="RefSeq" id="WP_215630322.1">
    <property type="nucleotide sequence ID" value="NZ_WQPS01000065.1"/>
</dbReference>
<reference evidence="3" key="1">
    <citation type="journal article" date="2021" name="Gut Microbes">
        <title>A synthetic consortium of 100 gut commensals modulates the composition and function in a colon model of the microbiome of elderly subjects.</title>
        <authorList>
            <person name="Perez M."/>
            <person name="Ntemiri A."/>
            <person name="Tan H."/>
            <person name="Harris H.M.B."/>
            <person name="Roager H.M."/>
            <person name="Ribiere C."/>
            <person name="O'Toole P.W."/>
        </authorList>
    </citation>
    <scope>NUCLEOTIDE SEQUENCE</scope>
    <source>
        <strain evidence="3">MCC335</strain>
    </source>
</reference>
<dbReference type="SUPFAM" id="SSF51182">
    <property type="entry name" value="RmlC-like cupins"/>
    <property type="match status" value="1"/>
</dbReference>
<protein>
    <submittedName>
        <fullName evidence="3">Mannose-6-phosphate isomerase</fullName>
    </submittedName>
</protein>
<comment type="cofactor">
    <cofactor evidence="1">
        <name>Zn(2+)</name>
        <dbReference type="ChEBI" id="CHEBI:29105"/>
    </cofactor>
    <text evidence="1">Binds 1 zinc ion per subunit.</text>
</comment>
<dbReference type="GO" id="GO:0046872">
    <property type="term" value="F:metal ion binding"/>
    <property type="evidence" value="ECO:0007669"/>
    <property type="project" value="UniProtKB-KW"/>
</dbReference>
<dbReference type="Gene3D" id="2.60.120.10">
    <property type="entry name" value="Jelly Rolls"/>
    <property type="match status" value="2"/>
</dbReference>